<keyword evidence="5" id="KW-1185">Reference proteome</keyword>
<name>A0A6P7SCC4_9MOLL</name>
<dbReference type="PANTHER" id="PTHR43684">
    <property type="match status" value="1"/>
</dbReference>
<evidence type="ECO:0000259" key="4">
    <source>
        <dbReference type="PROSITE" id="PS50013"/>
    </source>
</evidence>
<dbReference type="RefSeq" id="XP_029635972.1">
    <property type="nucleotide sequence ID" value="XM_029780112.2"/>
</dbReference>
<dbReference type="RefSeq" id="XP_029635973.1">
    <property type="nucleotide sequence ID" value="XM_029780113.2"/>
</dbReference>
<dbReference type="PROSITE" id="PS00598">
    <property type="entry name" value="CHROMO_1"/>
    <property type="match status" value="1"/>
</dbReference>
<evidence type="ECO:0000313" key="6">
    <source>
        <dbReference type="RefSeq" id="XP_029635972.1"/>
    </source>
</evidence>
<dbReference type="InterPro" id="IPR016197">
    <property type="entry name" value="Chromo-like_dom_sf"/>
</dbReference>
<dbReference type="KEGG" id="osn:115211381"/>
<keyword evidence="2" id="KW-0539">Nucleus</keyword>
<comment type="subcellular location">
    <subcellularLocation>
        <location evidence="1">Nucleus</location>
    </subcellularLocation>
</comment>
<dbReference type="InterPro" id="IPR014748">
    <property type="entry name" value="Enoyl-CoA_hydra_C"/>
</dbReference>
<gene>
    <name evidence="6 7 8 9" type="primary">LOC115211381</name>
</gene>
<dbReference type="InterPro" id="IPR000953">
    <property type="entry name" value="Chromo/chromo_shadow_dom"/>
</dbReference>
<dbReference type="PANTHER" id="PTHR43684:SF11">
    <property type="entry name" value="CHROMO DOMAIN-CONTAINING PROTEIN"/>
    <property type="match status" value="1"/>
</dbReference>
<reference evidence="6 7" key="1">
    <citation type="submission" date="2025-08" db="UniProtKB">
        <authorList>
            <consortium name="RefSeq"/>
        </authorList>
    </citation>
    <scope>IDENTIFICATION</scope>
</reference>
<dbReference type="AlphaFoldDB" id="A0A6P7SCC4"/>
<dbReference type="SMART" id="SM00298">
    <property type="entry name" value="CHROMO"/>
    <property type="match status" value="1"/>
</dbReference>
<dbReference type="GO" id="GO:0003714">
    <property type="term" value="F:transcription corepressor activity"/>
    <property type="evidence" value="ECO:0007669"/>
    <property type="project" value="TreeGrafter"/>
</dbReference>
<organism evidence="5 6">
    <name type="scientific">Octopus sinensis</name>
    <name type="common">East Asian common octopus</name>
    <dbReference type="NCBI Taxonomy" id="2607531"/>
    <lineage>
        <taxon>Eukaryota</taxon>
        <taxon>Metazoa</taxon>
        <taxon>Spiralia</taxon>
        <taxon>Lophotrochozoa</taxon>
        <taxon>Mollusca</taxon>
        <taxon>Cephalopoda</taxon>
        <taxon>Coleoidea</taxon>
        <taxon>Octopodiformes</taxon>
        <taxon>Octopoda</taxon>
        <taxon>Incirrata</taxon>
        <taxon>Octopodidae</taxon>
        <taxon>Octopus</taxon>
    </lineage>
</organism>
<evidence type="ECO:0000256" key="3">
    <source>
        <dbReference type="SAM" id="MobiDB-lite"/>
    </source>
</evidence>
<evidence type="ECO:0000313" key="9">
    <source>
        <dbReference type="RefSeq" id="XP_036356558.1"/>
    </source>
</evidence>
<dbReference type="InterPro" id="IPR001753">
    <property type="entry name" value="Enoyl-CoA_hydra/iso"/>
</dbReference>
<dbReference type="Gene3D" id="3.90.226.10">
    <property type="entry name" value="2-enoyl-CoA Hydratase, Chain A, domain 1"/>
    <property type="match status" value="1"/>
</dbReference>
<dbReference type="InterPro" id="IPR051053">
    <property type="entry name" value="ECH/Chromodomain_protein"/>
</dbReference>
<dbReference type="PROSITE" id="PS50013">
    <property type="entry name" value="CHROMO_2"/>
    <property type="match status" value="1"/>
</dbReference>
<evidence type="ECO:0000256" key="1">
    <source>
        <dbReference type="ARBA" id="ARBA00004123"/>
    </source>
</evidence>
<evidence type="ECO:0000313" key="5">
    <source>
        <dbReference type="Proteomes" id="UP000515154"/>
    </source>
</evidence>
<dbReference type="GO" id="GO:0005634">
    <property type="term" value="C:nucleus"/>
    <property type="evidence" value="ECO:0007669"/>
    <property type="project" value="UniProtKB-SubCell"/>
</dbReference>
<feature type="compositionally biased region" description="Basic and acidic residues" evidence="3">
    <location>
        <begin position="91"/>
        <end position="104"/>
    </location>
</feature>
<evidence type="ECO:0000313" key="8">
    <source>
        <dbReference type="RefSeq" id="XP_029635974.1"/>
    </source>
</evidence>
<dbReference type="Gene3D" id="1.10.12.10">
    <property type="entry name" value="Lyase 2-enoyl-coa Hydratase, Chain A, domain 2"/>
    <property type="match status" value="1"/>
</dbReference>
<accession>A0A6P7SCC4</accession>
<feature type="region of interest" description="Disordered" evidence="3">
    <location>
        <begin position="83"/>
        <end position="104"/>
    </location>
</feature>
<dbReference type="RefSeq" id="XP_036356558.1">
    <property type="nucleotide sequence ID" value="XM_036500665.1"/>
</dbReference>
<evidence type="ECO:0000256" key="2">
    <source>
        <dbReference type="ARBA" id="ARBA00023242"/>
    </source>
</evidence>
<dbReference type="InterPro" id="IPR023779">
    <property type="entry name" value="Chromodomain_CS"/>
</dbReference>
<dbReference type="Pfam" id="PF00385">
    <property type="entry name" value="Chromo"/>
    <property type="match status" value="1"/>
</dbReference>
<dbReference type="CDD" id="cd00024">
    <property type="entry name" value="CD_CSD"/>
    <property type="match status" value="1"/>
</dbReference>
<dbReference type="InterPro" id="IPR029045">
    <property type="entry name" value="ClpP/crotonase-like_dom_sf"/>
</dbReference>
<dbReference type="Gene3D" id="2.40.50.40">
    <property type="match status" value="1"/>
</dbReference>
<dbReference type="SUPFAM" id="SSF54160">
    <property type="entry name" value="Chromo domain-like"/>
    <property type="match status" value="1"/>
</dbReference>
<dbReference type="RefSeq" id="XP_029635974.1">
    <property type="nucleotide sequence ID" value="XM_029780114.2"/>
</dbReference>
<proteinExistence type="predicted"/>
<dbReference type="Pfam" id="PF00378">
    <property type="entry name" value="ECH_1"/>
    <property type="match status" value="1"/>
</dbReference>
<feature type="domain" description="Chromo" evidence="4">
    <location>
        <begin position="7"/>
        <end position="62"/>
    </location>
</feature>
<dbReference type="CDD" id="cd06558">
    <property type="entry name" value="crotonase-like"/>
    <property type="match status" value="1"/>
</dbReference>
<protein>
    <submittedName>
        <fullName evidence="6 7">Chromodomain Y-like protein 2 isoform X1</fullName>
    </submittedName>
</protein>
<dbReference type="InterPro" id="IPR023780">
    <property type="entry name" value="Chromo_domain"/>
</dbReference>
<evidence type="ECO:0000313" key="7">
    <source>
        <dbReference type="RefSeq" id="XP_029635973.1"/>
    </source>
</evidence>
<sequence length="563" mass="63189">MMSNSVKQVKQIIGRRTRRISGKYHLEYLIRWKGFGHKGDTWEPVSNLKSCQVLVRKYERQHGKISLRNTSACKILKNAIKSKKTPNSKKVSPDSKSRTSVNVKRENGVSDECTECDSDDDLLYSLVSKPTKPKKKIEPKTVKKVPKATSKNFETNASCSKVPLTVLASKTTTPCTTKKKGMKRMKLLDSVKKNESKAVISGITNKPVSAVTAYTADVSQIKRTSSMNPATMSMDTLYGDVPGFQMLPMIPTSPSTNTYRLLMSKVPPQPHLNKKHKRKEETDSSDEECQTQIERRLSVRQSECAFRYKEIVVKKSKGYTQIWLNTHTELRNALNPQVIQEVVSALNSAKYDDSHLVMFSSLGSVFCSGIDLHFLLTGERKVQARKMADALREFTKAFITFPKPIVAVVPGAAIGTGMAILPICDITYASDKATFYLPYSQLGQTPEACASYTLPLAVGIAMANELLLGRRKVTATEAHQLGLISQVFWPTSLMQEVIPRIQTMANSSAKAMEATKLLVRSHQRTKLELTNETECNYLFERWSQPDYQKAIHEYLSDEKNFSY</sequence>
<dbReference type="Proteomes" id="UP000515154">
    <property type="component" value="Linkage group LG1"/>
</dbReference>
<dbReference type="SUPFAM" id="SSF52096">
    <property type="entry name" value="ClpP/crotonase"/>
    <property type="match status" value="1"/>
</dbReference>
<feature type="region of interest" description="Disordered" evidence="3">
    <location>
        <begin position="266"/>
        <end position="289"/>
    </location>
</feature>